<dbReference type="STRING" id="1742359.GCA_001439625_01049"/>
<name>A0A5B8Z010_CYTDA</name>
<keyword evidence="2" id="KW-0175">Coiled coil</keyword>
<dbReference type="InterPro" id="IPR050289">
    <property type="entry name" value="TorD/DmsD_chaperones"/>
</dbReference>
<keyword evidence="1" id="KW-0143">Chaperone</keyword>
<keyword evidence="4" id="KW-1185">Reference proteome</keyword>
<evidence type="ECO:0000313" key="4">
    <source>
        <dbReference type="Proteomes" id="UP000321555"/>
    </source>
</evidence>
<organism evidence="3 4">
    <name type="scientific">Cytobacillus dafuensis</name>
    <name type="common">Bacillus dafuensis</name>
    <dbReference type="NCBI Taxonomy" id="1742359"/>
    <lineage>
        <taxon>Bacteria</taxon>
        <taxon>Bacillati</taxon>
        <taxon>Bacillota</taxon>
        <taxon>Bacilli</taxon>
        <taxon>Bacillales</taxon>
        <taxon>Bacillaceae</taxon>
        <taxon>Cytobacillus</taxon>
    </lineage>
</organism>
<dbReference type="RefSeq" id="WP_057776099.1">
    <property type="nucleotide sequence ID" value="NZ_CP042593.1"/>
</dbReference>
<sequence>MNLTTNDQETLARQNTYGFLASLFLQEPEKENIEEIQQKLNDLINNMDQVLITSSEEVDDLIQEYYDLFFVPSSGQYVPPFESALRNYQPKKKKPYGKLFSNDAIHVQSCYDAVGFKPWKLKIFKPLEDVKFPDHIGFELAFMSVLCANEFASRNEEDKAFQWQMLEYEFLSEHLSEWIGNFSLAISNNSAGFYHKCASATHKVVLEDLKILEELANQKRGELS</sequence>
<dbReference type="KEGG" id="bda:FSZ17_01185"/>
<proteinExistence type="predicted"/>
<evidence type="ECO:0000256" key="2">
    <source>
        <dbReference type="SAM" id="Coils"/>
    </source>
</evidence>
<dbReference type="Proteomes" id="UP000321555">
    <property type="component" value="Chromosome"/>
</dbReference>
<dbReference type="InterPro" id="IPR020945">
    <property type="entry name" value="DMSO/NO3_reduct_chaperone"/>
</dbReference>
<dbReference type="PANTHER" id="PTHR34227">
    <property type="entry name" value="CHAPERONE PROTEIN YCDY"/>
    <property type="match status" value="1"/>
</dbReference>
<dbReference type="EMBL" id="CP042593">
    <property type="protein sequence ID" value="QED46027.1"/>
    <property type="molecule type" value="Genomic_DNA"/>
</dbReference>
<dbReference type="Pfam" id="PF02613">
    <property type="entry name" value="Nitrate_red_del"/>
    <property type="match status" value="1"/>
</dbReference>
<dbReference type="OrthoDB" id="9795302at2"/>
<dbReference type="InterPro" id="IPR036411">
    <property type="entry name" value="TorD-like_sf"/>
</dbReference>
<dbReference type="Gene3D" id="1.10.3480.10">
    <property type="entry name" value="TorD-like"/>
    <property type="match status" value="1"/>
</dbReference>
<reference evidence="4" key="1">
    <citation type="submission" date="2019-08" db="EMBL/GenBank/DDBJ databases">
        <authorList>
            <person name="Zheng X."/>
        </authorList>
    </citation>
    <scope>NUCLEOTIDE SEQUENCE [LARGE SCALE GENOMIC DNA]</scope>
    <source>
        <strain evidence="4">FJAT-25496</strain>
    </source>
</reference>
<evidence type="ECO:0000256" key="1">
    <source>
        <dbReference type="ARBA" id="ARBA00023186"/>
    </source>
</evidence>
<accession>A0A5B8Z010</accession>
<dbReference type="AlphaFoldDB" id="A0A5B8Z010"/>
<dbReference type="SUPFAM" id="SSF89155">
    <property type="entry name" value="TorD-like"/>
    <property type="match status" value="1"/>
</dbReference>
<protein>
    <submittedName>
        <fullName evidence="3">Molecular chaperone TorD family protein</fullName>
    </submittedName>
</protein>
<evidence type="ECO:0000313" key="3">
    <source>
        <dbReference type="EMBL" id="QED46027.1"/>
    </source>
</evidence>
<gene>
    <name evidence="3" type="ORF">FSZ17_01185</name>
</gene>
<feature type="coiled-coil region" evidence="2">
    <location>
        <begin position="26"/>
        <end position="53"/>
    </location>
</feature>
<dbReference type="PANTHER" id="PTHR34227:SF1">
    <property type="entry name" value="DIMETHYL SULFOXIDE REDUCTASE CHAPERONE-RELATED"/>
    <property type="match status" value="1"/>
</dbReference>